<dbReference type="AlphaFoldDB" id="A0A8J2UC25"/>
<comment type="caution">
    <text evidence="2">The sequence shown here is derived from an EMBL/GenBank/DDBJ whole genome shotgun (WGS) entry which is preliminary data.</text>
</comment>
<name>A0A8J2UC25_9BACT</name>
<dbReference type="EMBL" id="BMJC01000002">
    <property type="protein sequence ID" value="GGA95842.1"/>
    <property type="molecule type" value="Genomic_DNA"/>
</dbReference>
<reference evidence="2" key="2">
    <citation type="submission" date="2020-09" db="EMBL/GenBank/DDBJ databases">
        <authorList>
            <person name="Sun Q."/>
            <person name="Zhou Y."/>
        </authorList>
    </citation>
    <scope>NUCLEOTIDE SEQUENCE</scope>
    <source>
        <strain evidence="2">CGMCC 1.15448</strain>
    </source>
</reference>
<feature type="signal peptide" evidence="1">
    <location>
        <begin position="1"/>
        <end position="21"/>
    </location>
</feature>
<gene>
    <name evidence="2" type="ORF">GCM10011511_18900</name>
</gene>
<evidence type="ECO:0000313" key="3">
    <source>
        <dbReference type="Proteomes" id="UP000607559"/>
    </source>
</evidence>
<protein>
    <submittedName>
        <fullName evidence="2">Uncharacterized protein</fullName>
    </submittedName>
</protein>
<dbReference type="RefSeq" id="WP_188930919.1">
    <property type="nucleotide sequence ID" value="NZ_BMJC01000002.1"/>
</dbReference>
<dbReference type="Proteomes" id="UP000607559">
    <property type="component" value="Unassembled WGS sequence"/>
</dbReference>
<reference evidence="2" key="1">
    <citation type="journal article" date="2014" name="Int. J. Syst. Evol. Microbiol.">
        <title>Complete genome sequence of Corynebacterium casei LMG S-19264T (=DSM 44701T), isolated from a smear-ripened cheese.</title>
        <authorList>
            <consortium name="US DOE Joint Genome Institute (JGI-PGF)"/>
            <person name="Walter F."/>
            <person name="Albersmeier A."/>
            <person name="Kalinowski J."/>
            <person name="Ruckert C."/>
        </authorList>
    </citation>
    <scope>NUCLEOTIDE SEQUENCE</scope>
    <source>
        <strain evidence="2">CGMCC 1.15448</strain>
    </source>
</reference>
<proteinExistence type="predicted"/>
<sequence>MNRIYTLLTLALIVLSTNTNAAANGRDSLLNGETPAPKAQAWEKTPDLINGHIAHDKLSSMKNRTQALIRLLQDSCFNTGAAVWHGEYFSGRSLSGSLLKFAAQCSFYGQEKTDGTKADLLILANDLSPLLGHYTINDNYYFTIKANVTSQNGCLYFQQPQTGTSFWLITADNTNLPYLPVTRKEYLIEARKELIRDTTLISTEWRNKITIRPAAEQEAEKQQELQQLKTLYSGMELEARKKIYLQHYTSDETFLQQTITKATALQCSTLHLIDSLLLNTGAAQLDRPAIIAGQDADPNEATTDQGVQPTTATPGQAAAFNGFADGQPGATMLVKANPACFNPSLSEEKPQFFLVGWRFDPNEPLASDLDRQLRANFDGQKLKEMLGK</sequence>
<feature type="chain" id="PRO_5035308841" evidence="1">
    <location>
        <begin position="22"/>
        <end position="388"/>
    </location>
</feature>
<keyword evidence="3" id="KW-1185">Reference proteome</keyword>
<evidence type="ECO:0000256" key="1">
    <source>
        <dbReference type="SAM" id="SignalP"/>
    </source>
</evidence>
<evidence type="ECO:0000313" key="2">
    <source>
        <dbReference type="EMBL" id="GGA95842.1"/>
    </source>
</evidence>
<organism evidence="2 3">
    <name type="scientific">Puia dinghuensis</name>
    <dbReference type="NCBI Taxonomy" id="1792502"/>
    <lineage>
        <taxon>Bacteria</taxon>
        <taxon>Pseudomonadati</taxon>
        <taxon>Bacteroidota</taxon>
        <taxon>Chitinophagia</taxon>
        <taxon>Chitinophagales</taxon>
        <taxon>Chitinophagaceae</taxon>
        <taxon>Puia</taxon>
    </lineage>
</organism>
<accession>A0A8J2UC25</accession>
<keyword evidence="1" id="KW-0732">Signal</keyword>